<keyword evidence="2" id="KW-1185">Reference proteome</keyword>
<dbReference type="AlphaFoldDB" id="A0A3S8R8S0"/>
<accession>A0A3S8R8S0</accession>
<dbReference type="EMBL" id="CP032548">
    <property type="protein sequence ID" value="AZJ36190.1"/>
    <property type="molecule type" value="Genomic_DNA"/>
</dbReference>
<evidence type="ECO:0000313" key="2">
    <source>
        <dbReference type="Proteomes" id="UP000274593"/>
    </source>
</evidence>
<dbReference type="RefSeq" id="WP_125067929.1">
    <property type="nucleotide sequence ID" value="NZ_CP032548.1"/>
</dbReference>
<protein>
    <submittedName>
        <fullName evidence="1">Uncharacterized protein</fullName>
    </submittedName>
</protein>
<evidence type="ECO:0000313" key="1">
    <source>
        <dbReference type="EMBL" id="AZJ36190.1"/>
    </source>
</evidence>
<sequence>MKGSLKSIGAFAQENQTLNNQAMTSVVGGKNGQYTFGDTIKYSTNARTEGGDTDCKDITSWGPTTYGY</sequence>
<proteinExistence type="predicted"/>
<dbReference type="KEGG" id="tsig:D6T69_11880"/>
<reference evidence="1 2" key="1">
    <citation type="submission" date="2018-09" db="EMBL/GenBank/DDBJ databases">
        <title>Insights into the microbiota of Asian seabass (Lates calcarifer) with tenacibaculosis symptoms and description of sp. nov. Tenacibaculum singaporense.</title>
        <authorList>
            <person name="Miyake S."/>
            <person name="Soh M."/>
            <person name="Azman M.N."/>
            <person name="Ngoh S.Y."/>
            <person name="Orban L."/>
        </authorList>
    </citation>
    <scope>NUCLEOTIDE SEQUENCE [LARGE SCALE GENOMIC DNA]</scope>
    <source>
        <strain evidence="1 2">DSM 106434</strain>
    </source>
</reference>
<dbReference type="Proteomes" id="UP000274593">
    <property type="component" value="Chromosome"/>
</dbReference>
<name>A0A3S8R8S0_9FLAO</name>
<organism evidence="1 2">
    <name type="scientific">Tenacibaculum singaporense</name>
    <dbReference type="NCBI Taxonomy" id="2358479"/>
    <lineage>
        <taxon>Bacteria</taxon>
        <taxon>Pseudomonadati</taxon>
        <taxon>Bacteroidota</taxon>
        <taxon>Flavobacteriia</taxon>
        <taxon>Flavobacteriales</taxon>
        <taxon>Flavobacteriaceae</taxon>
        <taxon>Tenacibaculum</taxon>
    </lineage>
</organism>
<gene>
    <name evidence="1" type="ORF">D6T69_11880</name>
</gene>